<comment type="caution">
    <text evidence="1">The sequence shown here is derived from an EMBL/GenBank/DDBJ whole genome shotgun (WGS) entry which is preliminary data.</text>
</comment>
<gene>
    <name evidence="1" type="ORF">OBE_12715</name>
</gene>
<protein>
    <submittedName>
        <fullName evidence="1">Uncharacterized protein</fullName>
    </submittedName>
</protein>
<name>K1SHF8_9ZZZZ</name>
<proteinExistence type="predicted"/>
<accession>K1SHF8</accession>
<dbReference type="AlphaFoldDB" id="K1SHF8"/>
<organism evidence="1">
    <name type="scientific">human gut metagenome</name>
    <dbReference type="NCBI Taxonomy" id="408170"/>
    <lineage>
        <taxon>unclassified sequences</taxon>
        <taxon>metagenomes</taxon>
        <taxon>organismal metagenomes</taxon>
    </lineage>
</organism>
<feature type="non-terminal residue" evidence="1">
    <location>
        <position position="234"/>
    </location>
</feature>
<evidence type="ECO:0000313" key="1">
    <source>
        <dbReference type="EMBL" id="EKC53190.1"/>
    </source>
</evidence>
<reference evidence="1" key="1">
    <citation type="journal article" date="2013" name="Environ. Microbiol.">
        <title>Microbiota from the distal guts of lean and obese adolescents exhibit partial functional redundancy besides clear differences in community structure.</title>
        <authorList>
            <person name="Ferrer M."/>
            <person name="Ruiz A."/>
            <person name="Lanza F."/>
            <person name="Haange S.B."/>
            <person name="Oberbach A."/>
            <person name="Till H."/>
            <person name="Bargiela R."/>
            <person name="Campoy C."/>
            <person name="Segura M.T."/>
            <person name="Richter M."/>
            <person name="von Bergen M."/>
            <person name="Seifert J."/>
            <person name="Suarez A."/>
        </authorList>
    </citation>
    <scope>NUCLEOTIDE SEQUENCE</scope>
</reference>
<sequence>MIVTQLSLAEYFDLIVERATYGGYKWVIMFIGRKAEAEKIYNEIENCWASLNDLTNNRIAFVFSASIHIRDNSFYKFPHQEPYRGRMCPFARIVGKDTFRDNVGDFEYLCHHFQSYNWKELHTQSITEFIEKNEIRECDLPGLFVYNVYLRQTKYIQLKDEEGIYSLLRNFTYKSKQIDDLIENSSRKMDDNKVKAIFDLEEAILKYANDQSPECKNLLCEFLASERDYKSCKD</sequence>
<dbReference type="EMBL" id="AJWZ01008771">
    <property type="protein sequence ID" value="EKC53190.1"/>
    <property type="molecule type" value="Genomic_DNA"/>
</dbReference>